<evidence type="ECO:0000313" key="1">
    <source>
        <dbReference type="EMBL" id="QSZ26551.1"/>
    </source>
</evidence>
<name>A0A975AUB7_9THEO</name>
<dbReference type="KEGG" id="aaut:ACETAC_06425"/>
<dbReference type="Proteomes" id="UP000671913">
    <property type="component" value="Chromosome"/>
</dbReference>
<gene>
    <name evidence="1" type="ORF">ACETAC_06425</name>
</gene>
<dbReference type="EMBL" id="CP060096">
    <property type="protein sequence ID" value="QSZ26551.1"/>
    <property type="molecule type" value="Genomic_DNA"/>
</dbReference>
<proteinExistence type="predicted"/>
<protein>
    <submittedName>
        <fullName evidence="1">Uncharacterized protein</fullName>
    </submittedName>
</protein>
<organism evidence="1 2">
    <name type="scientific">Aceticella autotrophica</name>
    <dbReference type="NCBI Taxonomy" id="2755338"/>
    <lineage>
        <taxon>Bacteria</taxon>
        <taxon>Bacillati</taxon>
        <taxon>Bacillota</taxon>
        <taxon>Clostridia</taxon>
        <taxon>Thermoanaerobacterales</taxon>
        <taxon>Thermoanaerobacteraceae</taxon>
        <taxon>Aceticella</taxon>
    </lineage>
</organism>
<dbReference type="AlphaFoldDB" id="A0A975AUB7"/>
<evidence type="ECO:0000313" key="2">
    <source>
        <dbReference type="Proteomes" id="UP000671913"/>
    </source>
</evidence>
<keyword evidence="2" id="KW-1185">Reference proteome</keyword>
<sequence>MNEKGKYIKSFLAGAAMAAFVFPRIKSKKMRQVLQMGLSKLFHKVNKL</sequence>
<reference evidence="1" key="1">
    <citation type="submission" date="2020-08" db="EMBL/GenBank/DDBJ databases">
        <title>Genomic insights into the carbon and energy metabolism of the first obligate autotrophic acetogenic bacterium Aceticella autotrophica gen. nov., sp. nov.</title>
        <authorList>
            <person name="Toshchakov S.V."/>
            <person name="Elcheninov A.G."/>
            <person name="Kublanov I.V."/>
            <person name="Frolov E.N."/>
            <person name="Lebedinsky A.V."/>
        </authorList>
    </citation>
    <scope>NUCLEOTIDE SEQUENCE</scope>
    <source>
        <strain evidence="1">3443-3Ac</strain>
    </source>
</reference>
<dbReference type="RefSeq" id="WP_284679227.1">
    <property type="nucleotide sequence ID" value="NZ_CP060096.1"/>
</dbReference>
<accession>A0A975AUB7</accession>